<evidence type="ECO:0000256" key="1">
    <source>
        <dbReference type="ARBA" id="ARBA00004123"/>
    </source>
</evidence>
<keyword evidence="4" id="KW-0804">Transcription</keyword>
<keyword evidence="3" id="KW-0805">Transcription regulation</keyword>
<dbReference type="OrthoDB" id="10258327at2759"/>
<evidence type="ECO:0008006" key="10">
    <source>
        <dbReference type="Google" id="ProtNLM"/>
    </source>
</evidence>
<comment type="similarity">
    <text evidence="2">Belongs to the SNF5 family.</text>
</comment>
<feature type="compositionally biased region" description="Polar residues" evidence="6">
    <location>
        <begin position="281"/>
        <end position="301"/>
    </location>
</feature>
<dbReference type="AlphaFoldDB" id="A0A1B9I535"/>
<feature type="compositionally biased region" description="Polar residues" evidence="6">
    <location>
        <begin position="132"/>
        <end position="147"/>
    </location>
</feature>
<reference evidence="7" key="3">
    <citation type="submission" date="2016-07" db="EMBL/GenBank/DDBJ databases">
        <title>Evolution of pathogenesis and genome organization in the Tremellales.</title>
        <authorList>
            <person name="Cuomo C."/>
            <person name="Litvintseva A."/>
            <person name="Heitman J."/>
            <person name="Chen Y."/>
            <person name="Sun S."/>
            <person name="Springer D."/>
            <person name="Dromer F."/>
            <person name="Young S."/>
            <person name="Zeng Q."/>
            <person name="Chapman S."/>
            <person name="Gujja S."/>
            <person name="Saif S."/>
            <person name="Birren B."/>
        </authorList>
    </citation>
    <scope>NUCLEOTIDE SEQUENCE</scope>
    <source>
        <strain evidence="7">CBS 10737</strain>
    </source>
</reference>
<evidence type="ECO:0000256" key="3">
    <source>
        <dbReference type="ARBA" id="ARBA00023015"/>
    </source>
</evidence>
<feature type="region of interest" description="Disordered" evidence="6">
    <location>
        <begin position="132"/>
        <end position="181"/>
    </location>
</feature>
<feature type="region of interest" description="Disordered" evidence="6">
    <location>
        <begin position="1"/>
        <end position="24"/>
    </location>
</feature>
<organism evidence="7">
    <name type="scientific">Kwoniella pini CBS 10737</name>
    <dbReference type="NCBI Taxonomy" id="1296096"/>
    <lineage>
        <taxon>Eukaryota</taxon>
        <taxon>Fungi</taxon>
        <taxon>Dikarya</taxon>
        <taxon>Basidiomycota</taxon>
        <taxon>Agaricomycotina</taxon>
        <taxon>Tremellomycetes</taxon>
        <taxon>Tremellales</taxon>
        <taxon>Cryptococcaceae</taxon>
        <taxon>Kwoniella</taxon>
    </lineage>
</organism>
<feature type="region of interest" description="Disordered" evidence="6">
    <location>
        <begin position="501"/>
        <end position="526"/>
    </location>
</feature>
<comment type="subcellular location">
    <subcellularLocation>
        <location evidence="1">Nucleus</location>
    </subcellularLocation>
</comment>
<reference evidence="8" key="4">
    <citation type="submission" date="2024-02" db="EMBL/GenBank/DDBJ databases">
        <title>Comparative genomics of Cryptococcus and Kwoniella reveals pathogenesis evolution and contrasting modes of karyotype evolution via chromosome fusion or intercentromeric recombination.</title>
        <authorList>
            <person name="Coelho M.A."/>
            <person name="David-Palma M."/>
            <person name="Shea T."/>
            <person name="Bowers K."/>
            <person name="McGinley-Smith S."/>
            <person name="Mohammad A.W."/>
            <person name="Gnirke A."/>
            <person name="Yurkov A.M."/>
            <person name="Nowrousian M."/>
            <person name="Sun S."/>
            <person name="Cuomo C.A."/>
            <person name="Heitman J."/>
        </authorList>
    </citation>
    <scope>NUCLEOTIDE SEQUENCE</scope>
    <source>
        <strain evidence="8">CBS 10737</strain>
    </source>
</reference>
<feature type="region of interest" description="Disordered" evidence="6">
    <location>
        <begin position="256"/>
        <end position="359"/>
    </location>
</feature>
<reference evidence="8" key="2">
    <citation type="submission" date="2013-07" db="EMBL/GenBank/DDBJ databases">
        <authorList>
            <consortium name="The Broad Institute Genome Sequencing Platform"/>
            <person name="Cuomo C."/>
            <person name="Litvintseva A."/>
            <person name="Chen Y."/>
            <person name="Heitman J."/>
            <person name="Sun S."/>
            <person name="Springer D."/>
            <person name="Dromer F."/>
            <person name="Young S.K."/>
            <person name="Zeng Q."/>
            <person name="Gargeya S."/>
            <person name="Fitzgerald M."/>
            <person name="Abouelleil A."/>
            <person name="Alvarado L."/>
            <person name="Berlin A.M."/>
            <person name="Chapman S.B."/>
            <person name="Dewar J."/>
            <person name="Goldberg J."/>
            <person name="Griggs A."/>
            <person name="Gujja S."/>
            <person name="Hansen M."/>
            <person name="Howarth C."/>
            <person name="Imamovic A."/>
            <person name="Larimer J."/>
            <person name="McCowan C."/>
            <person name="Murphy C."/>
            <person name="Pearson M."/>
            <person name="Priest M."/>
            <person name="Roberts A."/>
            <person name="Saif S."/>
            <person name="Shea T."/>
            <person name="Sykes S."/>
            <person name="Wortman J."/>
            <person name="Nusbaum C."/>
            <person name="Birren B."/>
        </authorList>
    </citation>
    <scope>NUCLEOTIDE SEQUENCE</scope>
    <source>
        <strain evidence="8">CBS 10737</strain>
    </source>
</reference>
<keyword evidence="5" id="KW-0539">Nucleus</keyword>
<sequence>MPPKLEQFSFPPPGWPSNTVPSSRKTSIIASNSIPYPPHAMNPYVQPPLPFNPYPIPPPHAPLGVQYVHPHAQYAPIPQHTSTTHSYFHASPPFPIGQYPVVPAHIQHPFPVFNPNLGPNAPQIAYQQVTAQNNHRPSNYSQFTPTRSSNYSNAMNYSSSQSRQVNGNIPPSSRSQYQPQSQQPVIYYHPQTYPPGVLPYFAAPPGQKTYDPSLNTPPTSQGLYTTYPSRLRTGITSLLQPEHITGGSKEREAFYAEQERELSSIPRGGSGASTPRYDSPIPNSTKRPGISNTGRRTNSRVNYAEDASDVDEEEDEDEEEELSELEEPDSDPDDDNYGSRRRPGHAPTRSSRRESGLVVGGYDHQLAMKAGKAKRKREEMDKGWTWLGDRTPAERVRSANARVTKHAIMSEELLEKEADRPELLVPISIDLDIPNMDPNIQGIRIKDRFLWNINEPFIDPIQFAQVFCDDVSISRDYAATISELIKNQLEESQNTLEIDISNEEAKEDDVVWSSEEEDEVETPGGDMALDANVETVEINGGGVKGSTGEPTGGADTADQEQAGQEQEEQEEEKEKSWEEADCRIIVNLDVQIYTHILRDRIEWDLSSTLPPLVFAKQYCKELGLTGEAIPLITWSIHEELLKHKKDALELDIFGKTHPEEQIKFEKTGNHPRTNLATTRRGYSTGKTKGLNGVWRDWFERDEYSPALIELTFDEIIQREQERLRESRRVMRTLTTGNKRRRI</sequence>
<accession>A0A1B9I535</accession>
<gene>
    <name evidence="7" type="ORF">I206_02692</name>
    <name evidence="8" type="ORF">I206_102345</name>
</gene>
<evidence type="ECO:0000313" key="7">
    <source>
        <dbReference type="EMBL" id="OCF50638.1"/>
    </source>
</evidence>
<evidence type="ECO:0000256" key="5">
    <source>
        <dbReference type="ARBA" id="ARBA00023242"/>
    </source>
</evidence>
<proteinExistence type="inferred from homology"/>
<dbReference type="Proteomes" id="UP000094020">
    <property type="component" value="Chromosome 3"/>
</dbReference>
<evidence type="ECO:0000313" key="9">
    <source>
        <dbReference type="Proteomes" id="UP000094020"/>
    </source>
</evidence>
<evidence type="ECO:0000256" key="4">
    <source>
        <dbReference type="ARBA" id="ARBA00023163"/>
    </source>
</evidence>
<protein>
    <recommendedName>
        <fullName evidence="10">Chromatin structure-remodeling complex subunit SFH1</fullName>
    </recommendedName>
</protein>
<feature type="compositionally biased region" description="Acidic residues" evidence="6">
    <location>
        <begin position="306"/>
        <end position="336"/>
    </location>
</feature>
<keyword evidence="9" id="KW-1185">Reference proteome</keyword>
<name>A0A1B9I535_9TREE</name>
<reference evidence="7" key="1">
    <citation type="submission" date="2013-07" db="EMBL/GenBank/DDBJ databases">
        <title>The Genome Sequence of Cryptococcus pinus CBS10737.</title>
        <authorList>
            <consortium name="The Broad Institute Genome Sequencing Platform"/>
            <person name="Cuomo C."/>
            <person name="Litvintseva A."/>
            <person name="Chen Y."/>
            <person name="Heitman J."/>
            <person name="Sun S."/>
            <person name="Springer D."/>
            <person name="Dromer F."/>
            <person name="Young S.K."/>
            <person name="Zeng Q."/>
            <person name="Gargeya S."/>
            <person name="Fitzgerald M."/>
            <person name="Abouelleil A."/>
            <person name="Alvarado L."/>
            <person name="Berlin A.M."/>
            <person name="Chapman S.B."/>
            <person name="Dewar J."/>
            <person name="Goldberg J."/>
            <person name="Griggs A."/>
            <person name="Gujja S."/>
            <person name="Hansen M."/>
            <person name="Howarth C."/>
            <person name="Imamovic A."/>
            <person name="Larimer J."/>
            <person name="McCowan C."/>
            <person name="Murphy C."/>
            <person name="Pearson M."/>
            <person name="Priest M."/>
            <person name="Roberts A."/>
            <person name="Saif S."/>
            <person name="Shea T."/>
            <person name="Sykes S."/>
            <person name="Wortman J."/>
            <person name="Nusbaum C."/>
            <person name="Birren B."/>
        </authorList>
    </citation>
    <scope>NUCLEOTIDE SEQUENCE [LARGE SCALE GENOMIC DNA]</scope>
    <source>
        <strain evidence="7">CBS 10737</strain>
    </source>
</reference>
<dbReference type="GeneID" id="30171061"/>
<feature type="compositionally biased region" description="Low complexity" evidence="6">
    <location>
        <begin position="170"/>
        <end position="181"/>
    </location>
</feature>
<dbReference type="STRING" id="1296096.A0A1B9I535"/>
<feature type="compositionally biased region" description="Low complexity" evidence="6">
    <location>
        <begin position="148"/>
        <end position="162"/>
    </location>
</feature>
<dbReference type="InterPro" id="IPR006939">
    <property type="entry name" value="SNF5"/>
</dbReference>
<dbReference type="KEGG" id="kpin:30171061"/>
<dbReference type="GO" id="GO:0006338">
    <property type="term" value="P:chromatin remodeling"/>
    <property type="evidence" value="ECO:0007669"/>
    <property type="project" value="InterPro"/>
</dbReference>
<dbReference type="RefSeq" id="XP_019011857.1">
    <property type="nucleotide sequence ID" value="XM_019154454.1"/>
</dbReference>
<evidence type="ECO:0000256" key="2">
    <source>
        <dbReference type="ARBA" id="ARBA00010239"/>
    </source>
</evidence>
<evidence type="ECO:0000313" key="8">
    <source>
        <dbReference type="EMBL" id="WWC68418.1"/>
    </source>
</evidence>
<dbReference type="PANTHER" id="PTHR10019">
    <property type="entry name" value="SNF5"/>
    <property type="match status" value="1"/>
</dbReference>
<dbReference type="EMBL" id="KI894009">
    <property type="protein sequence ID" value="OCF50638.1"/>
    <property type="molecule type" value="Genomic_DNA"/>
</dbReference>
<dbReference type="GO" id="GO:0000228">
    <property type="term" value="C:nuclear chromosome"/>
    <property type="evidence" value="ECO:0007669"/>
    <property type="project" value="InterPro"/>
</dbReference>
<evidence type="ECO:0000256" key="6">
    <source>
        <dbReference type="SAM" id="MobiDB-lite"/>
    </source>
</evidence>
<dbReference type="Pfam" id="PF04855">
    <property type="entry name" value="SNF5"/>
    <property type="match status" value="1"/>
</dbReference>
<feature type="region of interest" description="Disordered" evidence="6">
    <location>
        <begin position="538"/>
        <end position="578"/>
    </location>
</feature>
<dbReference type="EMBL" id="CP144521">
    <property type="protein sequence ID" value="WWC68418.1"/>
    <property type="molecule type" value="Genomic_DNA"/>
</dbReference>